<feature type="domain" description="C2 NT-type" evidence="2">
    <location>
        <begin position="122"/>
        <end position="274"/>
    </location>
</feature>
<dbReference type="Pfam" id="PF10358">
    <property type="entry name" value="NT-C2"/>
    <property type="match status" value="1"/>
</dbReference>
<feature type="compositionally biased region" description="Basic and acidic residues" evidence="1">
    <location>
        <begin position="351"/>
        <end position="361"/>
    </location>
</feature>
<dbReference type="AlphaFoldDB" id="A0A6N2LDT9"/>
<dbReference type="PANTHER" id="PTHR33414:SF2">
    <property type="entry name" value="PROTEIN PLASTID MOVEMENT IMPAIRED 1"/>
    <property type="match status" value="1"/>
</dbReference>
<feature type="compositionally biased region" description="Basic and acidic residues" evidence="1">
    <location>
        <begin position="80"/>
        <end position="94"/>
    </location>
</feature>
<dbReference type="PROSITE" id="PS51840">
    <property type="entry name" value="C2_NT"/>
    <property type="match status" value="1"/>
</dbReference>
<dbReference type="InterPro" id="IPR048972">
    <property type="entry name" value="PMI1_PMIR1-2_C"/>
</dbReference>
<dbReference type="EMBL" id="CAADRP010001446">
    <property type="protein sequence ID" value="VFU38938.1"/>
    <property type="molecule type" value="Genomic_DNA"/>
</dbReference>
<feature type="compositionally biased region" description="Low complexity" evidence="1">
    <location>
        <begin position="304"/>
        <end position="313"/>
    </location>
</feature>
<proteinExistence type="predicted"/>
<evidence type="ECO:0000259" key="2">
    <source>
        <dbReference type="PROSITE" id="PS51840"/>
    </source>
</evidence>
<dbReference type="Pfam" id="PF21745">
    <property type="entry name" value="PMI1_PMIR1-2_C"/>
    <property type="match status" value="1"/>
</dbReference>
<reference evidence="3" key="1">
    <citation type="submission" date="2019-03" db="EMBL/GenBank/DDBJ databases">
        <authorList>
            <person name="Mank J."/>
            <person name="Almeida P."/>
        </authorList>
    </citation>
    <scope>NUCLEOTIDE SEQUENCE</scope>
    <source>
        <strain evidence="3">78183</strain>
    </source>
</reference>
<dbReference type="InterPro" id="IPR039614">
    <property type="entry name" value="PMI1-like"/>
</dbReference>
<feature type="compositionally biased region" description="Basic and acidic residues" evidence="1">
    <location>
        <begin position="392"/>
        <end position="401"/>
    </location>
</feature>
<accession>A0A6N2LDT9</accession>
<dbReference type="InterPro" id="IPR019448">
    <property type="entry name" value="NT-C2"/>
</dbReference>
<sequence length="930" mass="103656">MATDRRNSNTQLLEELEELSQSLYQTHTSTVRRTASLALPRNSAPFITSADEVTTAKIDEKTSSRPRSRRMSLSPWRSNPKPDEETERKTTSINKPEIKKLGDRYSSAERKGIWNWKPIRAISHMGMQKLSCLFSVEIVAVQGLPASMNGLRLSVCVRKKEAKDGAVNTMPSRVSQGAADFEETLFIKCHVYCTPGNGKQLKFEQRPFFIYVFAVDAEALDFGRTSVDLSELIQESMEKSQEGARVRQWDTSFNLSGKAKGGELVLKLGFQIMEKEGGIDIYSHAEGSKTSKLKFFSSSLGRKQSKSSFSVSSPRMTLRSEAWTPSLTKPAADIQGMDDLNQLQPSSSVQKSEEPGQKIEDLDLPDFEIVDKGVEIQDKEENGDAESEENMEEKSQSSEVVKEIVHDQIHLTRLTELDSIAQQIKALESMMGEEKNAETDDEATESQKLDADEETVTMEFLQMLEDEKNNSLKFNQLIDPHSASRWSTDAESQVYLSELGKGLGCVVQTRDGGYLAATNPLDTIVSRKDTPKLAMQLSKALVIQSDKSINGFELFQRMASSGFEELSSQILSLMPLDELLGKTAEQIAFEGIASAIIQGRNKEGASSSAARTIAAVKTMATAMSAGRKERISTGIWNVNENPLTAEEVLAFSLQKIEVMAIEALKIQADRWQRKMLLYVLPLTGKARTDSGNDQNHPLASTIPLEDWIKKYSLASPGDQANHFGIAVVVQLRDPIRRYEAVGGPVVAVVLATQAGIEENNYNEEKKFKVTSLHIGGMKGKSGRKRNLWDSERQRLTATQWLVAYGLGKAGKKGKHVLSKGQDLLWSFSSRIMADMWLKPMRNPDVKFTSCIRFKLGLLIPKCSPSLMSPIQVFKSLDRFVVIRRIQNHLRLDHETLKIILVALLLTNFQAAKQARSRNPPPKNKPPSQRN</sequence>
<feature type="region of interest" description="Disordered" evidence="1">
    <location>
        <begin position="380"/>
        <end position="401"/>
    </location>
</feature>
<organism evidence="3">
    <name type="scientific">Salix viminalis</name>
    <name type="common">Common osier</name>
    <name type="synonym">Basket willow</name>
    <dbReference type="NCBI Taxonomy" id="40686"/>
    <lineage>
        <taxon>Eukaryota</taxon>
        <taxon>Viridiplantae</taxon>
        <taxon>Streptophyta</taxon>
        <taxon>Embryophyta</taxon>
        <taxon>Tracheophyta</taxon>
        <taxon>Spermatophyta</taxon>
        <taxon>Magnoliopsida</taxon>
        <taxon>eudicotyledons</taxon>
        <taxon>Gunneridae</taxon>
        <taxon>Pentapetalae</taxon>
        <taxon>rosids</taxon>
        <taxon>fabids</taxon>
        <taxon>Malpighiales</taxon>
        <taxon>Salicaceae</taxon>
        <taxon>Saliceae</taxon>
        <taxon>Salix</taxon>
    </lineage>
</organism>
<name>A0A6N2LDT9_SALVM</name>
<evidence type="ECO:0000313" key="3">
    <source>
        <dbReference type="EMBL" id="VFU38938.1"/>
    </source>
</evidence>
<feature type="region of interest" description="Disordered" evidence="1">
    <location>
        <begin position="345"/>
        <end position="365"/>
    </location>
</feature>
<evidence type="ECO:0000256" key="1">
    <source>
        <dbReference type="SAM" id="MobiDB-lite"/>
    </source>
</evidence>
<protein>
    <recommendedName>
        <fullName evidence="2">C2 NT-type domain-containing protein</fullName>
    </recommendedName>
</protein>
<dbReference type="PANTHER" id="PTHR33414">
    <property type="entry name" value="PROTEIN PLASTID MOVEMENT IMPAIRED 1-RELATED 1"/>
    <property type="match status" value="1"/>
</dbReference>
<feature type="region of interest" description="Disordered" evidence="1">
    <location>
        <begin position="304"/>
        <end position="324"/>
    </location>
</feature>
<gene>
    <name evidence="3" type="ORF">SVIM_LOCUS213993</name>
</gene>
<feature type="region of interest" description="Disordered" evidence="1">
    <location>
        <begin position="55"/>
        <end position="94"/>
    </location>
</feature>